<feature type="transmembrane region" description="Helical" evidence="7">
    <location>
        <begin position="34"/>
        <end position="57"/>
    </location>
</feature>
<keyword evidence="2" id="KW-0813">Transport</keyword>
<dbReference type="EMBL" id="LDSL01000072">
    <property type="protein sequence ID" value="KTT21207.1"/>
    <property type="molecule type" value="Genomic_DNA"/>
</dbReference>
<organism evidence="9 10">
    <name type="scientific">Pseudacidovorax intermedius</name>
    <dbReference type="NCBI Taxonomy" id="433924"/>
    <lineage>
        <taxon>Bacteria</taxon>
        <taxon>Pseudomonadati</taxon>
        <taxon>Pseudomonadota</taxon>
        <taxon>Betaproteobacteria</taxon>
        <taxon>Burkholderiales</taxon>
        <taxon>Comamonadaceae</taxon>
        <taxon>Pseudacidovorax</taxon>
    </lineage>
</organism>
<accession>A0A147GUW5</accession>
<evidence type="ECO:0000259" key="8">
    <source>
        <dbReference type="PROSITE" id="PS50850"/>
    </source>
</evidence>
<feature type="transmembrane region" description="Helical" evidence="7">
    <location>
        <begin position="336"/>
        <end position="359"/>
    </location>
</feature>
<dbReference type="CDD" id="cd06173">
    <property type="entry name" value="MFS_MefA_like"/>
    <property type="match status" value="1"/>
</dbReference>
<evidence type="ECO:0000256" key="6">
    <source>
        <dbReference type="ARBA" id="ARBA00023136"/>
    </source>
</evidence>
<feature type="transmembrane region" description="Helical" evidence="7">
    <location>
        <begin position="63"/>
        <end position="85"/>
    </location>
</feature>
<proteinExistence type="predicted"/>
<evidence type="ECO:0000256" key="5">
    <source>
        <dbReference type="ARBA" id="ARBA00022989"/>
    </source>
</evidence>
<dbReference type="SUPFAM" id="SSF103473">
    <property type="entry name" value="MFS general substrate transporter"/>
    <property type="match status" value="1"/>
</dbReference>
<evidence type="ECO:0000256" key="7">
    <source>
        <dbReference type="SAM" id="Phobius"/>
    </source>
</evidence>
<evidence type="ECO:0000313" key="10">
    <source>
        <dbReference type="Proteomes" id="UP000072741"/>
    </source>
</evidence>
<evidence type="ECO:0000256" key="2">
    <source>
        <dbReference type="ARBA" id="ARBA00022448"/>
    </source>
</evidence>
<dbReference type="OrthoDB" id="9775268at2"/>
<feature type="transmembrane region" description="Helical" evidence="7">
    <location>
        <begin position="371"/>
        <end position="389"/>
    </location>
</feature>
<feature type="transmembrane region" description="Helical" evidence="7">
    <location>
        <begin position="243"/>
        <end position="264"/>
    </location>
</feature>
<comment type="subcellular location">
    <subcellularLocation>
        <location evidence="1">Cell membrane</location>
        <topology evidence="1">Multi-pass membrane protein</topology>
    </subcellularLocation>
</comment>
<keyword evidence="5 7" id="KW-1133">Transmembrane helix</keyword>
<evidence type="ECO:0000313" key="9">
    <source>
        <dbReference type="EMBL" id="KTT21207.1"/>
    </source>
</evidence>
<protein>
    <submittedName>
        <fullName evidence="9">Arabinose ABC transporter permease</fullName>
    </submittedName>
</protein>
<feature type="transmembrane region" description="Helical" evidence="7">
    <location>
        <begin position="395"/>
        <end position="417"/>
    </location>
</feature>
<evidence type="ECO:0000256" key="4">
    <source>
        <dbReference type="ARBA" id="ARBA00022692"/>
    </source>
</evidence>
<dbReference type="RefSeq" id="WP_058642336.1">
    <property type="nucleotide sequence ID" value="NZ_LDSL01000072.1"/>
</dbReference>
<dbReference type="Pfam" id="PF05977">
    <property type="entry name" value="MFS_3"/>
    <property type="match status" value="1"/>
</dbReference>
<dbReference type="InterPro" id="IPR010290">
    <property type="entry name" value="TM_effector"/>
</dbReference>
<comment type="caution">
    <text evidence="9">The sequence shown here is derived from an EMBL/GenBank/DDBJ whole genome shotgun (WGS) entry which is preliminary data.</text>
</comment>
<dbReference type="AlphaFoldDB" id="A0A147GUW5"/>
<dbReference type="PATRIC" id="fig|433924.3.peg.4577"/>
<dbReference type="Gene3D" id="1.20.1250.20">
    <property type="entry name" value="MFS general substrate transporter like domains"/>
    <property type="match status" value="1"/>
</dbReference>
<evidence type="ECO:0000256" key="3">
    <source>
        <dbReference type="ARBA" id="ARBA00022475"/>
    </source>
</evidence>
<dbReference type="InterPro" id="IPR036259">
    <property type="entry name" value="MFS_trans_sf"/>
</dbReference>
<dbReference type="Proteomes" id="UP000072741">
    <property type="component" value="Unassembled WGS sequence"/>
</dbReference>
<keyword evidence="10" id="KW-1185">Reference proteome</keyword>
<feature type="transmembrane region" description="Helical" evidence="7">
    <location>
        <begin position="189"/>
        <end position="207"/>
    </location>
</feature>
<keyword evidence="6 7" id="KW-0472">Membrane</keyword>
<dbReference type="GO" id="GO:0022857">
    <property type="term" value="F:transmembrane transporter activity"/>
    <property type="evidence" value="ECO:0007669"/>
    <property type="project" value="InterPro"/>
</dbReference>
<name>A0A147GUW5_9BURK</name>
<feature type="transmembrane region" description="Helical" evidence="7">
    <location>
        <begin position="276"/>
        <end position="298"/>
    </location>
</feature>
<feature type="transmembrane region" description="Helical" evidence="7">
    <location>
        <begin position="124"/>
        <end position="144"/>
    </location>
</feature>
<keyword evidence="4 7" id="KW-0812">Transmembrane</keyword>
<evidence type="ECO:0000256" key="1">
    <source>
        <dbReference type="ARBA" id="ARBA00004651"/>
    </source>
</evidence>
<dbReference type="InterPro" id="IPR020846">
    <property type="entry name" value="MFS_dom"/>
</dbReference>
<reference evidence="9 10" key="1">
    <citation type="journal article" date="2016" name="Front. Microbiol.">
        <title>Genomic Resource of Rice Seed Associated Bacteria.</title>
        <authorList>
            <person name="Midha S."/>
            <person name="Bansal K."/>
            <person name="Sharma S."/>
            <person name="Kumar N."/>
            <person name="Patil P.P."/>
            <person name="Chaudhry V."/>
            <person name="Patil P.B."/>
        </authorList>
    </citation>
    <scope>NUCLEOTIDE SEQUENCE [LARGE SCALE GENOMIC DNA]</scope>
    <source>
        <strain evidence="9 10">NS331</strain>
    </source>
</reference>
<dbReference type="PROSITE" id="PS50850">
    <property type="entry name" value="MFS"/>
    <property type="match status" value="1"/>
</dbReference>
<sequence>MPPIDPEETSPAPPPRRAPRFAALEPLRLPVFRLLWGTWFIANTCMWMNDVAAAWLMTTLTTSPMWVALVQTASTLPVFLLGLPSGALADILDRRRWLVATQFWLAGSATVLCVAIGLDRMNAPLLLALTFANGIGLALRWPVFSAIVPELVTRPLLPAAMGLNGIAMNASRIVGPLVAGVLIASAGSVWVFVLNAVLSIASGFVILRWRREHKVDPLGRERLVSAMRVGVQFVRQSQRMRAVLTRVAVSFFHSSAVLALLPLLARGFHEGPKGGAGTFTLLLASMGAGSIIAVLLLPRLREMFDRDHRVLYGSMLLSAGTAVLALSPALWVAAFAVFFCGAAWITVANSLSVSAQLALPDWVRARGMSTYQMAIMGAGALGAAVWGQIAELSTLRASLLVAAVTGTLVMLAVLRWVPDGPGEDDMSPAGTDWAFNPPPASAGEDGRVVITVEYLIDPARAAAFHAVMQETRRARLSQGAIAWELLHDLSAPERYVEQVVDESWTEHLRRFHRATAADLALRERRLAFHRGETMPVVNRYIVQRG</sequence>
<dbReference type="PANTHER" id="PTHR23513">
    <property type="entry name" value="INTEGRAL MEMBRANE EFFLUX PROTEIN-RELATED"/>
    <property type="match status" value="1"/>
</dbReference>
<dbReference type="GO" id="GO:0005886">
    <property type="term" value="C:plasma membrane"/>
    <property type="evidence" value="ECO:0007669"/>
    <property type="project" value="UniProtKB-SubCell"/>
</dbReference>
<dbReference type="PANTHER" id="PTHR23513:SF11">
    <property type="entry name" value="STAPHYLOFERRIN A TRANSPORTER"/>
    <property type="match status" value="1"/>
</dbReference>
<feature type="transmembrane region" description="Helical" evidence="7">
    <location>
        <begin position="97"/>
        <end position="118"/>
    </location>
</feature>
<keyword evidence="3" id="KW-1003">Cell membrane</keyword>
<feature type="transmembrane region" description="Helical" evidence="7">
    <location>
        <begin position="310"/>
        <end position="330"/>
    </location>
</feature>
<gene>
    <name evidence="9" type="ORF">NS331_12605</name>
</gene>
<feature type="domain" description="Major facilitator superfamily (MFS) profile" evidence="8">
    <location>
        <begin position="31"/>
        <end position="421"/>
    </location>
</feature>